<name>A0A2P6N9L7_9EUKA</name>
<dbReference type="GO" id="GO:0006606">
    <property type="term" value="P:protein import into nucleus"/>
    <property type="evidence" value="ECO:0007669"/>
    <property type="project" value="TreeGrafter"/>
</dbReference>
<evidence type="ECO:0000259" key="9">
    <source>
        <dbReference type="Pfam" id="PF21093"/>
    </source>
</evidence>
<organism evidence="10 11">
    <name type="scientific">Planoprotostelium fungivorum</name>
    <dbReference type="NCBI Taxonomy" id="1890364"/>
    <lineage>
        <taxon>Eukaryota</taxon>
        <taxon>Amoebozoa</taxon>
        <taxon>Evosea</taxon>
        <taxon>Variosea</taxon>
        <taxon>Cavosteliida</taxon>
        <taxon>Cavosteliaceae</taxon>
        <taxon>Planoprotostelium</taxon>
    </lineage>
</organism>
<evidence type="ECO:0000256" key="8">
    <source>
        <dbReference type="SAM" id="MobiDB-lite"/>
    </source>
</evidence>
<gene>
    <name evidence="10" type="ORF">PROFUN_10702</name>
</gene>
<evidence type="ECO:0000256" key="2">
    <source>
        <dbReference type="ARBA" id="ARBA00022448"/>
    </source>
</evidence>
<protein>
    <recommendedName>
        <fullName evidence="9">Nucleoporin Nup188 N-terminal subdomain III domain-containing protein</fullName>
    </recommendedName>
</protein>
<accession>A0A2P6N9L7</accession>
<dbReference type="STRING" id="1890364.A0A2P6N9L7"/>
<dbReference type="PANTHER" id="PTHR31431">
    <property type="entry name" value="NUCLEOPORIN NUP188 HOMOLOG"/>
    <property type="match status" value="1"/>
</dbReference>
<dbReference type="PANTHER" id="PTHR31431:SF1">
    <property type="entry name" value="NUCLEOPORIN NUP188"/>
    <property type="match status" value="1"/>
</dbReference>
<evidence type="ECO:0000313" key="11">
    <source>
        <dbReference type="Proteomes" id="UP000241769"/>
    </source>
</evidence>
<evidence type="ECO:0000256" key="3">
    <source>
        <dbReference type="ARBA" id="ARBA00022816"/>
    </source>
</evidence>
<keyword evidence="6" id="KW-0906">Nuclear pore complex</keyword>
<evidence type="ECO:0000256" key="5">
    <source>
        <dbReference type="ARBA" id="ARBA00023010"/>
    </source>
</evidence>
<comment type="subcellular location">
    <subcellularLocation>
        <location evidence="1">Nucleus</location>
        <location evidence="1">Nuclear pore complex</location>
    </subcellularLocation>
</comment>
<keyword evidence="4" id="KW-0653">Protein transport</keyword>
<feature type="domain" description="Nucleoporin Nup188 N-terminal subdomain III" evidence="9">
    <location>
        <begin position="661"/>
        <end position="986"/>
    </location>
</feature>
<dbReference type="GO" id="GO:0006405">
    <property type="term" value="P:RNA export from nucleus"/>
    <property type="evidence" value="ECO:0007669"/>
    <property type="project" value="TreeGrafter"/>
</dbReference>
<dbReference type="OrthoDB" id="8820461at2759"/>
<keyword evidence="3" id="KW-0509">mRNA transport</keyword>
<evidence type="ECO:0000256" key="7">
    <source>
        <dbReference type="ARBA" id="ARBA00023242"/>
    </source>
</evidence>
<keyword evidence="7" id="KW-0539">Nucleus</keyword>
<evidence type="ECO:0000256" key="4">
    <source>
        <dbReference type="ARBA" id="ARBA00022927"/>
    </source>
</evidence>
<dbReference type="GO" id="GO:0051028">
    <property type="term" value="P:mRNA transport"/>
    <property type="evidence" value="ECO:0007669"/>
    <property type="project" value="UniProtKB-KW"/>
</dbReference>
<sequence length="2214" mass="253181">MSVSSFISYHRTSQILEDVTRCTPDELEKLLESKKEDFLLTLSSFKSRNDAGSVANSDKLTFLNEEVPLTDRYKATLNRLSHLLDLDEKQCFQLCEAFIREDLQANRNTFDSMADDDRNSAVFHFYLNERRSLLFCLYQLVTLSSSEDAPYAVNRFTSKLFHDGFESKLFQEYKKFVEKKTTQPQPRKALEVEWFRDALEIQSRYLELIYIIYYTRVICKPSQLLEFVRFFQSQQFGQSQAHSPLLDEDSKNIIQRIGYIQTLIVIECLNIEKGSSPLVKDPTFKEFQNEFEKTILAGDIHVQQGPIFLAWAALSISAENSNLSYVQLFGMKAVEVGAMSFLHEVTRSWRQEDVEENICSAYKHTIYKLLSLLTASFSLPNLPEFSAVNQIFCLVVEGQEILSHEYLENIQDSEEIGLEAFVECAKFRFPLQAKPLYDVLRALSTDRAASTIVQDMTGTMSTYTHSCEEMPQTTQSFGKYFSIQPAHLQDHTRAHHSLIQCKNPFETRSGFIVPRGAIGIVTRITDLGQSLDTLDRTAIIPFEELRRGFEHSLDTSFQLSTLDSQELPPEPSSVVQWRFNYSVYHHLDKLWDKYLSTISQRQTLSRDLLEACCSSAQFLSTLLTQDCTKIAAVEEILRGSFLEKLFRIVGHTTQLQSHSFDANCRSIVVTFLEGIFRCIIAYARLRPDAVVRNLTENSLVPALAILGSTTSPLSSCECILRWLEIPTGSYGVTTAFSELLSVLASHHNATDSGFQTLRPYVLYLRDVFAETGGWRYNKPAERYDLCGKILEVFYLVLRDRRDDASATSLISDLLLNHGFHTNLFNSLCIGMDQLERGEGTRRTNRIFTLEKMLASALRFTDKFLSYHQSYPQYYPIVSSMLDWPIQRRNFGTPTNLIRVISNYIRHNSRDIVLYSTLLTAALCSFATVEEKRASIVAYIGEDTSSFRRAWFRHVRDERDDELRNALLRLLTRAAKYQPGLAELLMSRNVNPLDFSSTTLDDGTSLKSVLLQLLADHKAGSLSRGTSDKGLTYRLFYTLKVLWDHCSQYNHFVNSLRASEQLWAGLVSILTTDAPEDSQTLMSQAFVLHLITTEVYCMTQVNALDHHIKKTIEETLSSPEWLKRITLIDYDQSYVKYVTNSAETRKIRVNIRESTKFPRLSEDSPALVEYDTGSVVDGEIQELNRKVEIAYSRCELFREWSELVRICTKKHKLIRGSMLNELTSLLSVHVSQNLPQGPPSQFLQCNLSVLINILISRMESPSTPQIRTILGNVTYVSKFVSQSSTPMPLDDSLAGVENLLLRMNDKVTLDATTVQCLYKTVQLAATLLSEGKLKRQCIDIIQLVLNRLPEQADVILQLATDNGQMDQIIRDCLRYDFGGNDDDTFCVILCFLQSIAKNSLTAEYLQRVQFLPLLTSSDILKSRYGKRDWDKLVSIISHLTSQLWESQMYQRDLVTFILINHNLLLDKITQTGDRGSLPPDQLDDITHVVEFFYTLLVSFEDWWYISNFHSQIPARKIAEKIVQLYGRCDIAMRRVETQRQEVNADGTMEPMSENERKVIHLTRMVLLLLQQLIPSEKSKKILGNVAEYSIFSVRYDAPDSAVTLVLTQETALKLMKKLPITESKSLAEIIEISFYLVVWTAHYPHGNELLGDLSTLRDRQSELARQYHSATRLEGSQPFLLHCEKLDVPLILSGSVTITSLRWEESLAIDGATPAPVKHPITVPDDIDLKKPVERLPSLSVLQKTKTVKLVENDKGKYYLGDKMDLFPFSFRNKYNEAKQRKNVQLISSSGELLTLKKILEHDKTRSLSQPNNASIKTQQDGVDNKKRRWQSELVVLEPLDPGVLGVRTMNNGVAVRSSSRFNKQQNTTLRDFMESKCSEDMMRTFDFDHVYATSTAMPCSLATGMFLTFGLNQTNRVNMSIVANCDSIVTDEISRRLPSSFRSHGVWSCLKRFCGSWSVSKQKGIWKYVQLMMLEWPHHLKGDPMVPDVSLLLHGGRQNKRMDIFLIVKFMVASLLMSSVPAQMEPQLTKMMNLTSFDVEIQKITIMTSQQMDMNVWTTKPSSIRIAFSGMSHKELPRFLKDIDWQGNREAAAQLAQWGQTFTEDMWLEVDVTSGDGELCFYFFFSHASGKIVLFFAWLIRENYITDVNTLQSLITDPNINMRDPPKVPQRRLGRNQSEVDDATRRLSHVKITMEKKADEPPKIETCFEMLNFK</sequence>
<keyword evidence="2" id="KW-0813">Transport</keyword>
<dbReference type="InterPro" id="IPR048883">
    <property type="entry name" value="Nup188_N-subdom_III"/>
</dbReference>
<dbReference type="Proteomes" id="UP000241769">
    <property type="component" value="Unassembled WGS sequence"/>
</dbReference>
<evidence type="ECO:0000256" key="6">
    <source>
        <dbReference type="ARBA" id="ARBA00023132"/>
    </source>
</evidence>
<evidence type="ECO:0000256" key="1">
    <source>
        <dbReference type="ARBA" id="ARBA00004567"/>
    </source>
</evidence>
<feature type="region of interest" description="Disordered" evidence="8">
    <location>
        <begin position="1803"/>
        <end position="1822"/>
    </location>
</feature>
<comment type="caution">
    <text evidence="10">The sequence shown here is derived from an EMBL/GenBank/DDBJ whole genome shotgun (WGS) entry which is preliminary data.</text>
</comment>
<reference evidence="10 11" key="1">
    <citation type="journal article" date="2018" name="Genome Biol. Evol.">
        <title>Multiple Roots of Fruiting Body Formation in Amoebozoa.</title>
        <authorList>
            <person name="Hillmann F."/>
            <person name="Forbes G."/>
            <person name="Novohradska S."/>
            <person name="Ferling I."/>
            <person name="Riege K."/>
            <person name="Groth M."/>
            <person name="Westermann M."/>
            <person name="Marz M."/>
            <person name="Spaller T."/>
            <person name="Winckler T."/>
            <person name="Schaap P."/>
            <person name="Glockner G."/>
        </authorList>
    </citation>
    <scope>NUCLEOTIDE SEQUENCE [LARGE SCALE GENOMIC DNA]</scope>
    <source>
        <strain evidence="10 11">Jena</strain>
    </source>
</reference>
<proteinExistence type="predicted"/>
<feature type="region of interest" description="Disordered" evidence="8">
    <location>
        <begin position="2161"/>
        <end position="2180"/>
    </location>
</feature>
<dbReference type="Pfam" id="PF21093">
    <property type="entry name" value="Nup188_N-subdom_III"/>
    <property type="match status" value="1"/>
</dbReference>
<dbReference type="InterPro" id="IPR044840">
    <property type="entry name" value="Nup188"/>
</dbReference>
<dbReference type="GO" id="GO:0017056">
    <property type="term" value="F:structural constituent of nuclear pore"/>
    <property type="evidence" value="ECO:0007669"/>
    <property type="project" value="InterPro"/>
</dbReference>
<dbReference type="EMBL" id="MDYQ01000142">
    <property type="protein sequence ID" value="PRP80647.1"/>
    <property type="molecule type" value="Genomic_DNA"/>
</dbReference>
<evidence type="ECO:0000313" key="10">
    <source>
        <dbReference type="EMBL" id="PRP80647.1"/>
    </source>
</evidence>
<dbReference type="InParanoid" id="A0A2P6N9L7"/>
<keyword evidence="5" id="KW-0811">Translocation</keyword>
<dbReference type="GO" id="GO:0044611">
    <property type="term" value="C:nuclear pore inner ring"/>
    <property type="evidence" value="ECO:0007669"/>
    <property type="project" value="TreeGrafter"/>
</dbReference>
<keyword evidence="11" id="KW-1185">Reference proteome</keyword>
<feature type="compositionally biased region" description="Polar residues" evidence="8">
    <location>
        <begin position="1806"/>
        <end position="1821"/>
    </location>
</feature>